<feature type="non-terminal residue" evidence="1">
    <location>
        <position position="1"/>
    </location>
</feature>
<sequence>VKKDEDFMKKLLKYILQIVLEEERDEDWRTVRRYMRMLKEDENLYVDEYLIQEINNLKKEETLEEVLVTH</sequence>
<reference evidence="1" key="1">
    <citation type="journal article" date="2014" name="Front. Microbiol.">
        <title>High frequency of phylogenetically diverse reductive dehalogenase-homologous genes in deep subseafloor sedimentary metagenomes.</title>
        <authorList>
            <person name="Kawai M."/>
            <person name="Futagami T."/>
            <person name="Toyoda A."/>
            <person name="Takaki Y."/>
            <person name="Nishi S."/>
            <person name="Hori S."/>
            <person name="Arai W."/>
            <person name="Tsubouchi T."/>
            <person name="Morono Y."/>
            <person name="Uchiyama I."/>
            <person name="Ito T."/>
            <person name="Fujiyama A."/>
            <person name="Inagaki F."/>
            <person name="Takami H."/>
        </authorList>
    </citation>
    <scope>NUCLEOTIDE SEQUENCE</scope>
    <source>
        <strain evidence="1">Expedition CK06-06</strain>
    </source>
</reference>
<gene>
    <name evidence="1" type="ORF">S01H4_03799</name>
</gene>
<organism evidence="1">
    <name type="scientific">marine sediment metagenome</name>
    <dbReference type="NCBI Taxonomy" id="412755"/>
    <lineage>
        <taxon>unclassified sequences</taxon>
        <taxon>metagenomes</taxon>
        <taxon>ecological metagenomes</taxon>
    </lineage>
</organism>
<comment type="caution">
    <text evidence="1">The sequence shown here is derived from an EMBL/GenBank/DDBJ whole genome shotgun (WGS) entry which is preliminary data.</text>
</comment>
<protein>
    <submittedName>
        <fullName evidence="1">Uncharacterized protein</fullName>
    </submittedName>
</protein>
<name>X0YSU9_9ZZZZ</name>
<evidence type="ECO:0000313" key="1">
    <source>
        <dbReference type="EMBL" id="GAG59569.1"/>
    </source>
</evidence>
<accession>X0YSU9</accession>
<proteinExistence type="predicted"/>
<dbReference type="EMBL" id="BART01000962">
    <property type="protein sequence ID" value="GAG59569.1"/>
    <property type="molecule type" value="Genomic_DNA"/>
</dbReference>
<dbReference type="AlphaFoldDB" id="X0YSU9"/>